<dbReference type="Proteomes" id="UP000439903">
    <property type="component" value="Unassembled WGS sequence"/>
</dbReference>
<dbReference type="OrthoDB" id="10434557at2759"/>
<dbReference type="AlphaFoldDB" id="A0A8H4AL28"/>
<proteinExistence type="predicted"/>
<comment type="caution">
    <text evidence="1">The sequence shown here is derived from an EMBL/GenBank/DDBJ whole genome shotgun (WGS) entry which is preliminary data.</text>
</comment>
<organism evidence="1 2">
    <name type="scientific">Gigaspora margarita</name>
    <dbReference type="NCBI Taxonomy" id="4874"/>
    <lineage>
        <taxon>Eukaryota</taxon>
        <taxon>Fungi</taxon>
        <taxon>Fungi incertae sedis</taxon>
        <taxon>Mucoromycota</taxon>
        <taxon>Glomeromycotina</taxon>
        <taxon>Glomeromycetes</taxon>
        <taxon>Diversisporales</taxon>
        <taxon>Gigasporaceae</taxon>
        <taxon>Gigaspora</taxon>
    </lineage>
</organism>
<gene>
    <name evidence="1" type="ORF">F8M41_018870</name>
</gene>
<name>A0A8H4AL28_GIGMA</name>
<dbReference type="Gene3D" id="3.30.200.20">
    <property type="entry name" value="Phosphorylase Kinase, domain 1"/>
    <property type="match status" value="1"/>
</dbReference>
<sequence length="111" mass="12946">MSEYNISDNSSIENIEFTKTLQNDNIDTINYSEVKDPKFVKLRYYGITVKVYWREQLIIMKHIPNDLNQDTEALRQLAHKLSKINHQNILKFLGASIVISPKSSEKMDDIT</sequence>
<accession>A0A8H4AL28</accession>
<evidence type="ECO:0000313" key="1">
    <source>
        <dbReference type="EMBL" id="KAF0507914.1"/>
    </source>
</evidence>
<evidence type="ECO:0000313" key="2">
    <source>
        <dbReference type="Proteomes" id="UP000439903"/>
    </source>
</evidence>
<keyword evidence="2" id="KW-1185">Reference proteome</keyword>
<dbReference type="EMBL" id="WTPW01000472">
    <property type="protein sequence ID" value="KAF0507914.1"/>
    <property type="molecule type" value="Genomic_DNA"/>
</dbReference>
<evidence type="ECO:0008006" key="3">
    <source>
        <dbReference type="Google" id="ProtNLM"/>
    </source>
</evidence>
<reference evidence="1 2" key="1">
    <citation type="journal article" date="2019" name="Environ. Microbiol.">
        <title>At the nexus of three kingdoms: the genome of the mycorrhizal fungus Gigaspora margarita provides insights into plant, endobacterial and fungal interactions.</title>
        <authorList>
            <person name="Venice F."/>
            <person name="Ghignone S."/>
            <person name="Salvioli di Fossalunga A."/>
            <person name="Amselem J."/>
            <person name="Novero M."/>
            <person name="Xianan X."/>
            <person name="Sedzielewska Toro K."/>
            <person name="Morin E."/>
            <person name="Lipzen A."/>
            <person name="Grigoriev I.V."/>
            <person name="Henrissat B."/>
            <person name="Martin F.M."/>
            <person name="Bonfante P."/>
        </authorList>
    </citation>
    <scope>NUCLEOTIDE SEQUENCE [LARGE SCALE GENOMIC DNA]</scope>
    <source>
        <strain evidence="1 2">BEG34</strain>
    </source>
</reference>
<protein>
    <recommendedName>
        <fullName evidence="3">Protein kinase domain-containing protein</fullName>
    </recommendedName>
</protein>